<dbReference type="CDD" id="cd01120">
    <property type="entry name" value="RecA-like_superfamily"/>
    <property type="match status" value="1"/>
</dbReference>
<dbReference type="CDD" id="cd01127">
    <property type="entry name" value="TrwB_TraG_TraD_VirD4"/>
    <property type="match status" value="1"/>
</dbReference>
<keyword evidence="4" id="KW-1185">Reference proteome</keyword>
<evidence type="ECO:0000259" key="2">
    <source>
        <dbReference type="Pfam" id="PF01935"/>
    </source>
</evidence>
<gene>
    <name evidence="3" type="ORF">GOACH_24_00150</name>
</gene>
<dbReference type="STRING" id="1220583.GOACH_24_00150"/>
<feature type="region of interest" description="Disordered" evidence="1">
    <location>
        <begin position="664"/>
        <end position="683"/>
    </location>
</feature>
<evidence type="ECO:0000313" key="4">
    <source>
        <dbReference type="Proteomes" id="UP000010988"/>
    </source>
</evidence>
<evidence type="ECO:0000256" key="1">
    <source>
        <dbReference type="SAM" id="MobiDB-lite"/>
    </source>
</evidence>
<dbReference type="Proteomes" id="UP000010988">
    <property type="component" value="Unassembled WGS sequence"/>
</dbReference>
<feature type="domain" description="Helicase HerA central" evidence="2">
    <location>
        <begin position="267"/>
        <end position="353"/>
    </location>
</feature>
<dbReference type="InterPro" id="IPR002789">
    <property type="entry name" value="HerA_central"/>
</dbReference>
<sequence length="721" mass="76800">MNEALNNRHDSFTISALRSRDCDSDVEVPRGILSMMQLLPDVSVTLRAGVCESEGLAHLTIGVETPSEQLRGEMAHLVGQTAEVTRRRSVPMLQEHVWPGSPEASGLGFVPTAGGQRHWRASRMPAEAELARVWHALTYWPTGHLEIRLAAVADSTYRIGVSLVGSSAPTLAVRGAMTDAFPGLTFREADECSADFVGEATEAETVLAVGLPLGRAHVPGFLVAPAAAKPVALISARAQDETAVLSLGAAVTDAGVVIDERLGDSEVLRHVHVVGATGTGKSTLLSNIVHQLAHSDHGALVLDPHGTLVDRIVTELPESAANRCIVVRADDLENPLPLNPLAARDEAALETAIADIGQMFYELFDPKHTGIVGPRFEDRIAHALRGLAVLRGPRASLLDVPLMLEHEGMRKTLAAVLTDPREKLWWQNEMRNKKSSDYADLVAWCNSKFERFSASPALRAILGSGHDCYDPIGAMDDGRIILVDLAKGKIGETASRLLGYLLLNRFWVAAMNRSRPEHRFHVIVDEAHSVMAGSLSNMLSEGRKFGISVTAAHQFLGQLDREVAEALAANVGTSVVFRSNGPHVGALVAATGDQVSPSTFMSLPALTAIVTRTAATGVTSKPHTVRVDTAIRNCLTASAGSVLANTRTLTNGLSLKALDPEAEYGDRRGGAETRGADAEPKDKSFLDEWLAKRAASAKADQLMPSASAGGAPANDAEDVVA</sequence>
<dbReference type="PANTHER" id="PTHR30121:SF6">
    <property type="entry name" value="SLR6007 PROTEIN"/>
    <property type="match status" value="1"/>
</dbReference>
<dbReference type="Gene3D" id="3.40.50.300">
    <property type="entry name" value="P-loop containing nucleotide triphosphate hydrolases"/>
    <property type="match status" value="2"/>
</dbReference>
<evidence type="ECO:0000313" key="3">
    <source>
        <dbReference type="EMBL" id="GAC50394.1"/>
    </source>
</evidence>
<name>L7KP45_9ACTN</name>
<organism evidence="3 4">
    <name type="scientific">Gordonia aichiensis NBRC 108223</name>
    <dbReference type="NCBI Taxonomy" id="1220583"/>
    <lineage>
        <taxon>Bacteria</taxon>
        <taxon>Bacillati</taxon>
        <taxon>Actinomycetota</taxon>
        <taxon>Actinomycetes</taxon>
        <taxon>Mycobacteriales</taxon>
        <taxon>Gordoniaceae</taxon>
        <taxon>Gordonia</taxon>
    </lineage>
</organism>
<dbReference type="eggNOG" id="COG0433">
    <property type="taxonomic scope" value="Bacteria"/>
</dbReference>
<reference evidence="3 4" key="1">
    <citation type="submission" date="2012-12" db="EMBL/GenBank/DDBJ databases">
        <title>Whole genome shotgun sequence of Gordonia aichiensis NBRC 108223.</title>
        <authorList>
            <person name="Isaki-Nakamura S."/>
            <person name="Hosoyama A."/>
            <person name="Tsuchikane K."/>
            <person name="Ando Y."/>
            <person name="Baba S."/>
            <person name="Ohji S."/>
            <person name="Hamada M."/>
            <person name="Tamura T."/>
            <person name="Yamazoe A."/>
            <person name="Yamazaki S."/>
            <person name="Fujita N."/>
        </authorList>
    </citation>
    <scope>NUCLEOTIDE SEQUENCE [LARGE SCALE GENOMIC DNA]</scope>
    <source>
        <strain evidence="3 4">NBRC 108223</strain>
    </source>
</reference>
<dbReference type="AlphaFoldDB" id="L7KP45"/>
<proteinExistence type="predicted"/>
<accession>L7KP45</accession>
<dbReference type="InterPro" id="IPR027417">
    <property type="entry name" value="P-loop_NTPase"/>
</dbReference>
<dbReference type="RefSeq" id="WP_005178121.1">
    <property type="nucleotide sequence ID" value="NZ_BANR01000024.1"/>
</dbReference>
<dbReference type="InterPro" id="IPR051162">
    <property type="entry name" value="T4SS_component"/>
</dbReference>
<dbReference type="Pfam" id="PF01935">
    <property type="entry name" value="DUF87"/>
    <property type="match status" value="1"/>
</dbReference>
<dbReference type="SUPFAM" id="SSF52540">
    <property type="entry name" value="P-loop containing nucleoside triphosphate hydrolases"/>
    <property type="match status" value="1"/>
</dbReference>
<protein>
    <recommendedName>
        <fullName evidence="2">Helicase HerA central domain-containing protein</fullName>
    </recommendedName>
</protein>
<comment type="caution">
    <text evidence="3">The sequence shown here is derived from an EMBL/GenBank/DDBJ whole genome shotgun (WGS) entry which is preliminary data.</text>
</comment>
<dbReference type="PANTHER" id="PTHR30121">
    <property type="entry name" value="UNCHARACTERIZED PROTEIN YJGR-RELATED"/>
    <property type="match status" value="1"/>
</dbReference>
<dbReference type="EMBL" id="BANR01000024">
    <property type="protein sequence ID" value="GAC50394.1"/>
    <property type="molecule type" value="Genomic_DNA"/>
</dbReference>
<feature type="region of interest" description="Disordered" evidence="1">
    <location>
        <begin position="697"/>
        <end position="721"/>
    </location>
</feature>